<accession>A0A8X6UX71</accession>
<gene>
    <name evidence="1" type="ORF">TNCV_1245681</name>
</gene>
<name>A0A8X6UX71_TRICX</name>
<organism evidence="1 2">
    <name type="scientific">Trichonephila clavipes</name>
    <name type="common">Golden silk orbweaver</name>
    <name type="synonym">Nephila clavipes</name>
    <dbReference type="NCBI Taxonomy" id="2585209"/>
    <lineage>
        <taxon>Eukaryota</taxon>
        <taxon>Metazoa</taxon>
        <taxon>Ecdysozoa</taxon>
        <taxon>Arthropoda</taxon>
        <taxon>Chelicerata</taxon>
        <taxon>Arachnida</taxon>
        <taxon>Araneae</taxon>
        <taxon>Araneomorphae</taxon>
        <taxon>Entelegynae</taxon>
        <taxon>Araneoidea</taxon>
        <taxon>Nephilidae</taxon>
        <taxon>Trichonephila</taxon>
    </lineage>
</organism>
<proteinExistence type="predicted"/>
<dbReference type="Proteomes" id="UP000887159">
    <property type="component" value="Unassembled WGS sequence"/>
</dbReference>
<evidence type="ECO:0000313" key="1">
    <source>
        <dbReference type="EMBL" id="GFX91153.1"/>
    </source>
</evidence>
<dbReference type="EMBL" id="BMAU01021123">
    <property type="protein sequence ID" value="GFX91153.1"/>
    <property type="molecule type" value="Genomic_DNA"/>
</dbReference>
<comment type="caution">
    <text evidence="1">The sequence shown here is derived from an EMBL/GenBank/DDBJ whole genome shotgun (WGS) entry which is preliminary data.</text>
</comment>
<evidence type="ECO:0000313" key="2">
    <source>
        <dbReference type="Proteomes" id="UP000887159"/>
    </source>
</evidence>
<sequence length="122" mass="13878">MVYLEHPLCRGKSEQKRQQVVLCYLVERCCLRGLQDGVQSNSNSVAQQPIRAKTYCAHLSVRNQWALRCLIRCHDQVVSLKRDPKCFSLQASLVLIYRSTEGGLKGCVDLPQPKDKNHEPVV</sequence>
<reference evidence="1" key="1">
    <citation type="submission" date="2020-08" db="EMBL/GenBank/DDBJ databases">
        <title>Multicomponent nature underlies the extraordinary mechanical properties of spider dragline silk.</title>
        <authorList>
            <person name="Kono N."/>
            <person name="Nakamura H."/>
            <person name="Mori M."/>
            <person name="Yoshida Y."/>
            <person name="Ohtoshi R."/>
            <person name="Malay A.D."/>
            <person name="Moran D.A.P."/>
            <person name="Tomita M."/>
            <person name="Numata K."/>
            <person name="Arakawa K."/>
        </authorList>
    </citation>
    <scope>NUCLEOTIDE SEQUENCE</scope>
</reference>
<protein>
    <submittedName>
        <fullName evidence="1">Uncharacterized protein</fullName>
    </submittedName>
</protein>
<keyword evidence="2" id="KW-1185">Reference proteome</keyword>
<dbReference type="AlphaFoldDB" id="A0A8X6UX71"/>